<dbReference type="InterPro" id="IPR012816">
    <property type="entry name" value="NADAR"/>
</dbReference>
<dbReference type="NCBIfam" id="TIGR02464">
    <property type="entry name" value="ribofla_fusion"/>
    <property type="match status" value="1"/>
</dbReference>
<comment type="catalytic activity">
    <reaction evidence="2">
        <text>2,5-diamino-6-hydroxy-4-(5-phosphoribosylamino)-pyrimidine + H2O = 2,5,6-triamino-4-hydroxypyrimidine + D-ribose 5-phosphate</text>
        <dbReference type="Rhea" id="RHEA:23436"/>
        <dbReference type="ChEBI" id="CHEBI:15377"/>
        <dbReference type="ChEBI" id="CHEBI:58614"/>
        <dbReference type="ChEBI" id="CHEBI:78346"/>
        <dbReference type="ChEBI" id="CHEBI:137796"/>
    </reaction>
</comment>
<evidence type="ECO:0000313" key="5">
    <source>
        <dbReference type="EMBL" id="GAA1665377.1"/>
    </source>
</evidence>
<dbReference type="EMBL" id="BAAAQF010000004">
    <property type="protein sequence ID" value="GAA1665377.1"/>
    <property type="molecule type" value="Genomic_DNA"/>
</dbReference>
<dbReference type="InterPro" id="IPR037238">
    <property type="entry name" value="YbiA-like_sf"/>
</dbReference>
<dbReference type="Gene3D" id="1.10.357.40">
    <property type="entry name" value="YbiA-like"/>
    <property type="match status" value="1"/>
</dbReference>
<protein>
    <recommendedName>
        <fullName evidence="4">NADAR domain-containing protein</fullName>
    </recommendedName>
</protein>
<comment type="caution">
    <text evidence="5">The sequence shown here is derived from an EMBL/GenBank/DDBJ whole genome shotgun (WGS) entry which is preliminary data.</text>
</comment>
<evidence type="ECO:0000256" key="1">
    <source>
        <dbReference type="ARBA" id="ARBA00000022"/>
    </source>
</evidence>
<evidence type="ECO:0000256" key="2">
    <source>
        <dbReference type="ARBA" id="ARBA00000751"/>
    </source>
</evidence>
<evidence type="ECO:0000313" key="6">
    <source>
        <dbReference type="Proteomes" id="UP001499851"/>
    </source>
</evidence>
<feature type="domain" description="NADAR" evidence="4">
    <location>
        <begin position="278"/>
        <end position="423"/>
    </location>
</feature>
<feature type="region of interest" description="Disordered" evidence="3">
    <location>
        <begin position="1"/>
        <end position="22"/>
    </location>
</feature>
<dbReference type="CDD" id="cd15457">
    <property type="entry name" value="NADAR"/>
    <property type="match status" value="1"/>
</dbReference>
<dbReference type="Pfam" id="PF08719">
    <property type="entry name" value="NADAR"/>
    <property type="match status" value="1"/>
</dbReference>
<comment type="catalytic activity">
    <reaction evidence="1">
        <text>5-amino-6-(5-phospho-D-ribosylamino)uracil + H2O = 5,6-diaminouracil + D-ribose 5-phosphate</text>
        <dbReference type="Rhea" id="RHEA:55020"/>
        <dbReference type="ChEBI" id="CHEBI:15377"/>
        <dbReference type="ChEBI" id="CHEBI:46252"/>
        <dbReference type="ChEBI" id="CHEBI:58453"/>
        <dbReference type="ChEBI" id="CHEBI:78346"/>
    </reaction>
</comment>
<accession>A0ABP4S0D0</accession>
<name>A0ABP4S0D0_9ACTN</name>
<dbReference type="SUPFAM" id="SSF143990">
    <property type="entry name" value="YbiA-like"/>
    <property type="match status" value="1"/>
</dbReference>
<evidence type="ECO:0000259" key="4">
    <source>
        <dbReference type="Pfam" id="PF08719"/>
    </source>
</evidence>
<evidence type="ECO:0000256" key="3">
    <source>
        <dbReference type="SAM" id="MobiDB-lite"/>
    </source>
</evidence>
<keyword evidence="6" id="KW-1185">Reference proteome</keyword>
<gene>
    <name evidence="5" type="ORF">GCM10009830_08670</name>
</gene>
<proteinExistence type="predicted"/>
<organism evidence="5 6">
    <name type="scientific">Glycomyces endophyticus</name>
    <dbReference type="NCBI Taxonomy" id="480996"/>
    <lineage>
        <taxon>Bacteria</taxon>
        <taxon>Bacillati</taxon>
        <taxon>Actinomycetota</taxon>
        <taxon>Actinomycetes</taxon>
        <taxon>Glycomycetales</taxon>
        <taxon>Glycomycetaceae</taxon>
        <taxon>Glycomyces</taxon>
    </lineage>
</organism>
<dbReference type="Proteomes" id="UP001499851">
    <property type="component" value="Unassembled WGS sequence"/>
</dbReference>
<sequence>MPPSDTGGATPPPPDPLPAAAPPADRAWTLYYMTDLEGLDLGPAEPEPPAVGIDRLADELKGLLTAGAETLDGHGHLGHFAKAAEEAANVAGNPNLVAGTVRWIVTAGFMAAGAPQPFPQLAGYCTFRTAEYLAEALVTDAETMRANAVAAFTESLHVADALSCATRGLLDSCESLRVLQQRYDDGQLDALVDGFTPDEPPEIDLPFAPHPAPAAEAAAEEPARPVPWSPFQRRPEAESAVAVPVPRAPEAAFEEAEPEAGFLFFGDHVKTHGGRLAPGCLDQWWPAPIRVGGRRFATAEHYMMWSKATLFEDDLAASAILADDDPERARAIGRTVTDFDLSVWERHRFQIAVRGSIAKFGQRGELRNFLLSTGDRVLVEASPDDAVWGIGLAADDPLAADPRTWQGQNLLGFALMTARRHLRAAS</sequence>
<reference evidence="6" key="1">
    <citation type="journal article" date="2019" name="Int. J. Syst. Evol. Microbiol.">
        <title>The Global Catalogue of Microorganisms (GCM) 10K type strain sequencing project: providing services to taxonomists for standard genome sequencing and annotation.</title>
        <authorList>
            <consortium name="The Broad Institute Genomics Platform"/>
            <consortium name="The Broad Institute Genome Sequencing Center for Infectious Disease"/>
            <person name="Wu L."/>
            <person name="Ma J."/>
        </authorList>
    </citation>
    <scope>NUCLEOTIDE SEQUENCE [LARGE SCALE GENOMIC DNA]</scope>
    <source>
        <strain evidence="6">JCM 16001</strain>
    </source>
</reference>
<feature type="compositionally biased region" description="Pro residues" evidence="3">
    <location>
        <begin position="10"/>
        <end position="21"/>
    </location>
</feature>